<accession>A0ABZ2N5R1</accession>
<comment type="similarity">
    <text evidence="2">Belongs to the DoxX family.</text>
</comment>
<feature type="transmembrane region" description="Helical" evidence="7">
    <location>
        <begin position="107"/>
        <end position="130"/>
    </location>
</feature>
<evidence type="ECO:0000256" key="7">
    <source>
        <dbReference type="SAM" id="Phobius"/>
    </source>
</evidence>
<keyword evidence="3" id="KW-1003">Cell membrane</keyword>
<keyword evidence="9" id="KW-1185">Reference proteome</keyword>
<comment type="subcellular location">
    <subcellularLocation>
        <location evidence="1">Cell membrane</location>
        <topology evidence="1">Multi-pass membrane protein</topology>
    </subcellularLocation>
</comment>
<evidence type="ECO:0000313" key="9">
    <source>
        <dbReference type="Proteomes" id="UP001387364"/>
    </source>
</evidence>
<keyword evidence="6 7" id="KW-0472">Membrane</keyword>
<feature type="transmembrane region" description="Helical" evidence="7">
    <location>
        <begin position="7"/>
        <end position="26"/>
    </location>
</feature>
<dbReference type="PANTHER" id="PTHR33452">
    <property type="entry name" value="OXIDOREDUCTASE CATD-RELATED"/>
    <property type="match status" value="1"/>
</dbReference>
<evidence type="ECO:0000313" key="8">
    <source>
        <dbReference type="EMBL" id="WXB93058.1"/>
    </source>
</evidence>
<evidence type="ECO:0000256" key="2">
    <source>
        <dbReference type="ARBA" id="ARBA00006679"/>
    </source>
</evidence>
<feature type="transmembrane region" description="Helical" evidence="7">
    <location>
        <begin position="71"/>
        <end position="87"/>
    </location>
</feature>
<evidence type="ECO:0000256" key="4">
    <source>
        <dbReference type="ARBA" id="ARBA00022692"/>
    </source>
</evidence>
<dbReference type="InterPro" id="IPR032808">
    <property type="entry name" value="DoxX"/>
</dbReference>
<keyword evidence="5 7" id="KW-1133">Transmembrane helix</keyword>
<name>A0ABZ2N5R1_9BACI</name>
<dbReference type="RefSeq" id="WP_338752208.1">
    <property type="nucleotide sequence ID" value="NZ_CP147404.1"/>
</dbReference>
<dbReference type="Proteomes" id="UP001387364">
    <property type="component" value="Chromosome"/>
</dbReference>
<sequence length="137" mass="14407">MTKKHELGALILRVILGLTFFIHGLAKFQGGIENIAGWFDSIGIPSFMAYIVAAIELVGGAAMILGLGTRIIAALFVIVMIGAISKVKLEAGFMGNGEMAGYELDVALLAMSVYLVIAGSSLYSLGQLVIGKDSNEK</sequence>
<evidence type="ECO:0000256" key="6">
    <source>
        <dbReference type="ARBA" id="ARBA00023136"/>
    </source>
</evidence>
<dbReference type="PANTHER" id="PTHR33452:SF1">
    <property type="entry name" value="INNER MEMBRANE PROTEIN YPHA-RELATED"/>
    <property type="match status" value="1"/>
</dbReference>
<evidence type="ECO:0000256" key="3">
    <source>
        <dbReference type="ARBA" id="ARBA00022475"/>
    </source>
</evidence>
<dbReference type="InterPro" id="IPR051907">
    <property type="entry name" value="DoxX-like_oxidoreductase"/>
</dbReference>
<evidence type="ECO:0000256" key="1">
    <source>
        <dbReference type="ARBA" id="ARBA00004651"/>
    </source>
</evidence>
<keyword evidence="4 7" id="KW-0812">Transmembrane</keyword>
<evidence type="ECO:0000256" key="5">
    <source>
        <dbReference type="ARBA" id="ARBA00022989"/>
    </source>
</evidence>
<reference evidence="8 9" key="1">
    <citation type="submission" date="2024-02" db="EMBL/GenBank/DDBJ databases">
        <title>Seven novel Bacillus-like species.</title>
        <authorList>
            <person name="Liu G."/>
        </authorList>
    </citation>
    <scope>NUCLEOTIDE SEQUENCE [LARGE SCALE GENOMIC DNA]</scope>
    <source>
        <strain evidence="8 9">FJAT-52991</strain>
    </source>
</reference>
<proteinExistence type="inferred from homology"/>
<dbReference type="EMBL" id="CP147404">
    <property type="protein sequence ID" value="WXB93058.1"/>
    <property type="molecule type" value="Genomic_DNA"/>
</dbReference>
<dbReference type="Pfam" id="PF07681">
    <property type="entry name" value="DoxX"/>
    <property type="match status" value="1"/>
</dbReference>
<organism evidence="8 9">
    <name type="scientific">Bacillus kandeliae</name>
    <dbReference type="NCBI Taxonomy" id="3129297"/>
    <lineage>
        <taxon>Bacteria</taxon>
        <taxon>Bacillati</taxon>
        <taxon>Bacillota</taxon>
        <taxon>Bacilli</taxon>
        <taxon>Bacillales</taxon>
        <taxon>Bacillaceae</taxon>
        <taxon>Bacillus</taxon>
    </lineage>
</organism>
<protein>
    <submittedName>
        <fullName evidence="8">DoxX family protein</fullName>
    </submittedName>
</protein>
<gene>
    <name evidence="8" type="ORF">WDJ61_17825</name>
</gene>